<comment type="similarity">
    <text evidence="2">Belongs to the GMC oxidoreductase family.</text>
</comment>
<evidence type="ECO:0000256" key="5">
    <source>
        <dbReference type="ARBA" id="ARBA00023002"/>
    </source>
</evidence>
<dbReference type="PANTHER" id="PTHR42784">
    <property type="entry name" value="PYRANOSE 2-OXIDASE"/>
    <property type="match status" value="1"/>
</dbReference>
<keyword evidence="4" id="KW-0274">FAD</keyword>
<comment type="cofactor">
    <cofactor evidence="1">
        <name>FAD</name>
        <dbReference type="ChEBI" id="CHEBI:57692"/>
    </cofactor>
</comment>
<dbReference type="PANTHER" id="PTHR42784:SF1">
    <property type="entry name" value="PYRANOSE 2-OXIDASE"/>
    <property type="match status" value="1"/>
</dbReference>
<sequence length="575" mass="64998">MPDTSQLHININGKEANSYDAIVIGSGISGGWAAKELCEKGLKTLVLERGRDVQHIKDYPTATLSRWELPHRGQITQQTKTNNPLITKAAGYDESTQHFFVQDKDHPYIQEKPFDWIRGYQVGGKSLTWGRACARWSEYDFTAPERYGYGERFPIGYNDIKDWYSHVEKFMGVCGNRDGIPSMPDGEFLTAYELNVVEKHLQKVIKEKFNRHYVSGRWAHISDPQPIHLQQGRGQCMNRNLCMRGCPLGGYFSSNSSTLPWAAKTGNLTIRPHSVVHSIIYDEQKQKAIGVRVIDAQTKEAKEYFAKIIFVNASALNTNLILLNSTSQRFPNGLGNDSGLLGKYICFHNYRGSMNGEVEGFEEYYYKVSKPVECIVANFRNVEKQETDFKGGYVIYSGAYREKLNDENIKPLIGAEYKEAISEPGKWGVYMYMQGETIAKERNHVRLSNEEKDQWGIPLLITSVDYDENDDKMVNDFLQQGKAMLEAAGVKNIEMRDSMQAPGLDIHEMGGVRMGADPKTSLLNEWNQLHHCKNVFVTDGACMTSTGSQSPSILYMAFTARAVNHAVEELKKGNL</sequence>
<keyword evidence="9" id="KW-1185">Reference proteome</keyword>
<dbReference type="Pfam" id="PF05199">
    <property type="entry name" value="GMC_oxred_C"/>
    <property type="match status" value="1"/>
</dbReference>
<evidence type="ECO:0000259" key="6">
    <source>
        <dbReference type="Pfam" id="PF00732"/>
    </source>
</evidence>
<evidence type="ECO:0000256" key="3">
    <source>
        <dbReference type="ARBA" id="ARBA00022630"/>
    </source>
</evidence>
<dbReference type="InterPro" id="IPR051473">
    <property type="entry name" value="P2Ox-like"/>
</dbReference>
<dbReference type="EMBL" id="VLLE01000005">
    <property type="protein sequence ID" value="TWI80316.1"/>
    <property type="molecule type" value="Genomic_DNA"/>
</dbReference>
<dbReference type="SUPFAM" id="SSF54373">
    <property type="entry name" value="FAD-linked reductases, C-terminal domain"/>
    <property type="match status" value="1"/>
</dbReference>
<organism evidence="8 9">
    <name type="scientific">Lacibacter cauensis</name>
    <dbReference type="NCBI Taxonomy" id="510947"/>
    <lineage>
        <taxon>Bacteria</taxon>
        <taxon>Pseudomonadati</taxon>
        <taxon>Bacteroidota</taxon>
        <taxon>Chitinophagia</taxon>
        <taxon>Chitinophagales</taxon>
        <taxon>Chitinophagaceae</taxon>
        <taxon>Lacibacter</taxon>
    </lineage>
</organism>
<dbReference type="GO" id="GO:0050660">
    <property type="term" value="F:flavin adenine dinucleotide binding"/>
    <property type="evidence" value="ECO:0007669"/>
    <property type="project" value="InterPro"/>
</dbReference>
<name>A0A562SHP5_9BACT</name>
<dbReference type="RefSeq" id="WP_144887155.1">
    <property type="nucleotide sequence ID" value="NZ_VLLE01000005.1"/>
</dbReference>
<feature type="domain" description="Glucose-methanol-choline oxidoreductase N-terminal" evidence="6">
    <location>
        <begin position="111"/>
        <end position="326"/>
    </location>
</feature>
<evidence type="ECO:0000259" key="7">
    <source>
        <dbReference type="Pfam" id="PF05199"/>
    </source>
</evidence>
<dbReference type="InterPro" id="IPR036188">
    <property type="entry name" value="FAD/NAD-bd_sf"/>
</dbReference>
<feature type="domain" description="Glucose-methanol-choline oxidoreductase C-terminal" evidence="7">
    <location>
        <begin position="440"/>
        <end position="558"/>
    </location>
</feature>
<comment type="caution">
    <text evidence="8">The sequence shown here is derived from an EMBL/GenBank/DDBJ whole genome shotgun (WGS) entry which is preliminary data.</text>
</comment>
<dbReference type="Gene3D" id="3.50.50.60">
    <property type="entry name" value="FAD/NAD(P)-binding domain"/>
    <property type="match status" value="2"/>
</dbReference>
<evidence type="ECO:0000256" key="4">
    <source>
        <dbReference type="ARBA" id="ARBA00022827"/>
    </source>
</evidence>
<dbReference type="Proteomes" id="UP000316167">
    <property type="component" value="Unassembled WGS sequence"/>
</dbReference>
<accession>A0A562SHP5</accession>
<keyword evidence="5" id="KW-0560">Oxidoreductase</keyword>
<evidence type="ECO:0000256" key="1">
    <source>
        <dbReference type="ARBA" id="ARBA00001974"/>
    </source>
</evidence>
<reference evidence="8 9" key="1">
    <citation type="journal article" date="2015" name="Stand. Genomic Sci.">
        <title>Genomic Encyclopedia of Bacterial and Archaeal Type Strains, Phase III: the genomes of soil and plant-associated and newly described type strains.</title>
        <authorList>
            <person name="Whitman W.B."/>
            <person name="Woyke T."/>
            <person name="Klenk H.P."/>
            <person name="Zhou Y."/>
            <person name="Lilburn T.G."/>
            <person name="Beck B.J."/>
            <person name="De Vos P."/>
            <person name="Vandamme P."/>
            <person name="Eisen J.A."/>
            <person name="Garrity G."/>
            <person name="Hugenholtz P."/>
            <person name="Kyrpides N.C."/>
        </authorList>
    </citation>
    <scope>NUCLEOTIDE SEQUENCE [LARGE SCALE GENOMIC DNA]</scope>
    <source>
        <strain evidence="8 9">CGMCC 1.7271</strain>
    </source>
</reference>
<proteinExistence type="inferred from homology"/>
<dbReference type="AlphaFoldDB" id="A0A562SHP5"/>
<dbReference type="Pfam" id="PF00732">
    <property type="entry name" value="GMC_oxred_N"/>
    <property type="match status" value="1"/>
</dbReference>
<protein>
    <submittedName>
        <fullName evidence="8">Choline dehydrogenase-like flavoprotein</fullName>
    </submittedName>
</protein>
<dbReference type="GO" id="GO:0016614">
    <property type="term" value="F:oxidoreductase activity, acting on CH-OH group of donors"/>
    <property type="evidence" value="ECO:0007669"/>
    <property type="project" value="InterPro"/>
</dbReference>
<evidence type="ECO:0000313" key="8">
    <source>
        <dbReference type="EMBL" id="TWI80316.1"/>
    </source>
</evidence>
<evidence type="ECO:0000256" key="2">
    <source>
        <dbReference type="ARBA" id="ARBA00010790"/>
    </source>
</evidence>
<gene>
    <name evidence="8" type="ORF">IQ13_2990</name>
</gene>
<dbReference type="InterPro" id="IPR000172">
    <property type="entry name" value="GMC_OxRdtase_N"/>
</dbReference>
<dbReference type="SUPFAM" id="SSF51905">
    <property type="entry name" value="FAD/NAD(P)-binding domain"/>
    <property type="match status" value="1"/>
</dbReference>
<dbReference type="InterPro" id="IPR007867">
    <property type="entry name" value="GMC_OxRtase_C"/>
</dbReference>
<keyword evidence="3" id="KW-0285">Flavoprotein</keyword>
<dbReference type="OrthoDB" id="1154541at2"/>
<evidence type="ECO:0000313" key="9">
    <source>
        <dbReference type="Proteomes" id="UP000316167"/>
    </source>
</evidence>